<dbReference type="PANTHER" id="PTHR33601">
    <property type="entry name" value="PROTEIN LITTLE ZIPPER 4"/>
    <property type="match status" value="1"/>
</dbReference>
<protein>
    <submittedName>
        <fullName evidence="1">Uncharacterized protein</fullName>
    </submittedName>
</protein>
<proteinExistence type="predicted"/>
<evidence type="ECO:0000313" key="1">
    <source>
        <dbReference type="EMBL" id="KAG0474506.1"/>
    </source>
</evidence>
<name>A0A835UWM7_VANPL</name>
<dbReference type="Proteomes" id="UP000639772">
    <property type="component" value="Chromosome 7"/>
</dbReference>
<dbReference type="OrthoDB" id="1918054at2759"/>
<accession>A0A835UWM7</accession>
<dbReference type="EMBL" id="JADCNM010000007">
    <property type="protein sequence ID" value="KAG0474506.1"/>
    <property type="molecule type" value="Genomic_DNA"/>
</dbReference>
<evidence type="ECO:0000313" key="2">
    <source>
        <dbReference type="Proteomes" id="UP000639772"/>
    </source>
</evidence>
<dbReference type="InterPro" id="IPR039312">
    <property type="entry name" value="ZPR"/>
</dbReference>
<reference evidence="1 2" key="1">
    <citation type="journal article" date="2020" name="Nat. Food">
        <title>A phased Vanilla planifolia genome enables genetic improvement of flavour and production.</title>
        <authorList>
            <person name="Hasing T."/>
            <person name="Tang H."/>
            <person name="Brym M."/>
            <person name="Khazi F."/>
            <person name="Huang T."/>
            <person name="Chambers A.H."/>
        </authorList>
    </citation>
    <scope>NUCLEOTIDE SEQUENCE [LARGE SCALE GENOMIC DNA]</scope>
    <source>
        <tissue evidence="1">Leaf</tissue>
    </source>
</reference>
<sequence length="81" mass="9625">MVLKNSQAWMGFGKKARWKRGRRSTEEENIKMVNVKLYLENRCIMEENKKLRERALFLIQENQALLARLQSSKETQNARQG</sequence>
<dbReference type="PANTHER" id="PTHR33601:SF22">
    <property type="entry name" value="PROTEIN LITTLE ZIPPER 1"/>
    <property type="match status" value="1"/>
</dbReference>
<gene>
    <name evidence="1" type="ORF">HPP92_014192</name>
</gene>
<dbReference type="AlphaFoldDB" id="A0A835UWM7"/>
<comment type="caution">
    <text evidence="1">The sequence shown here is derived from an EMBL/GenBank/DDBJ whole genome shotgun (WGS) entry which is preliminary data.</text>
</comment>
<organism evidence="1 2">
    <name type="scientific">Vanilla planifolia</name>
    <name type="common">Vanilla</name>
    <dbReference type="NCBI Taxonomy" id="51239"/>
    <lineage>
        <taxon>Eukaryota</taxon>
        <taxon>Viridiplantae</taxon>
        <taxon>Streptophyta</taxon>
        <taxon>Embryophyta</taxon>
        <taxon>Tracheophyta</taxon>
        <taxon>Spermatophyta</taxon>
        <taxon>Magnoliopsida</taxon>
        <taxon>Liliopsida</taxon>
        <taxon>Asparagales</taxon>
        <taxon>Orchidaceae</taxon>
        <taxon>Vanilloideae</taxon>
        <taxon>Vanilleae</taxon>
        <taxon>Vanilla</taxon>
    </lineage>
</organism>